<evidence type="ECO:0000259" key="1">
    <source>
        <dbReference type="Pfam" id="PF15644"/>
    </source>
</evidence>
<accession>A0ABW5GRB8</accession>
<organism evidence="2 3">
    <name type="scientific">Amycolatopsis samaneae</name>
    <dbReference type="NCBI Taxonomy" id="664691"/>
    <lineage>
        <taxon>Bacteria</taxon>
        <taxon>Bacillati</taxon>
        <taxon>Actinomycetota</taxon>
        <taxon>Actinomycetes</taxon>
        <taxon>Pseudonocardiales</taxon>
        <taxon>Pseudonocardiaceae</taxon>
        <taxon>Amycolatopsis</taxon>
    </lineage>
</organism>
<evidence type="ECO:0000313" key="3">
    <source>
        <dbReference type="Proteomes" id="UP001597419"/>
    </source>
</evidence>
<evidence type="ECO:0000313" key="2">
    <source>
        <dbReference type="EMBL" id="MFD2463425.1"/>
    </source>
</evidence>
<sequence>MRDFAGRAGDWIESTYQGRVELADPEPIRATGRSALFGCRYADVAEPMLAATICVPADGREPFPVSNSRPLDEEATLLRPSGGGARSWRWSVNARNCVIAAAAAVDGWPARALPWQPSDEEPGWWERMLATHFPDAEVSVCATWSQVNDAVVDTGPGTRGVVWLRRQLRGQEVTGQLFYARFDERNTVASVLDPQIGALASVDDGEVERLVVARFRRQAA</sequence>
<dbReference type="InterPro" id="IPR028908">
    <property type="entry name" value="Tox-PL_dom"/>
</dbReference>
<feature type="domain" description="Tox-PL" evidence="1">
    <location>
        <begin position="93"/>
        <end position="197"/>
    </location>
</feature>
<dbReference type="Pfam" id="PF15644">
    <property type="entry name" value="Gln_amidase"/>
    <property type="match status" value="1"/>
</dbReference>
<keyword evidence="3" id="KW-1185">Reference proteome</keyword>
<dbReference type="EMBL" id="JBHUKU010000021">
    <property type="protein sequence ID" value="MFD2463425.1"/>
    <property type="molecule type" value="Genomic_DNA"/>
</dbReference>
<name>A0ABW5GRB8_9PSEU</name>
<dbReference type="Proteomes" id="UP001597419">
    <property type="component" value="Unassembled WGS sequence"/>
</dbReference>
<reference evidence="3" key="1">
    <citation type="journal article" date="2019" name="Int. J. Syst. Evol. Microbiol.">
        <title>The Global Catalogue of Microorganisms (GCM) 10K type strain sequencing project: providing services to taxonomists for standard genome sequencing and annotation.</title>
        <authorList>
            <consortium name="The Broad Institute Genomics Platform"/>
            <consortium name="The Broad Institute Genome Sequencing Center for Infectious Disease"/>
            <person name="Wu L."/>
            <person name="Ma J."/>
        </authorList>
    </citation>
    <scope>NUCLEOTIDE SEQUENCE [LARGE SCALE GENOMIC DNA]</scope>
    <source>
        <strain evidence="3">CGMCC 4.7643</strain>
    </source>
</reference>
<comment type="caution">
    <text evidence="2">The sequence shown here is derived from an EMBL/GenBank/DDBJ whole genome shotgun (WGS) entry which is preliminary data.</text>
</comment>
<protein>
    <submittedName>
        <fullName evidence="2">Toxin glutamine deamidase domain-containing protein</fullName>
    </submittedName>
</protein>
<gene>
    <name evidence="2" type="ORF">ACFSYJ_32770</name>
</gene>
<proteinExistence type="predicted"/>
<dbReference type="RefSeq" id="WP_345400156.1">
    <property type="nucleotide sequence ID" value="NZ_BAABHG010000011.1"/>
</dbReference>